<protein>
    <submittedName>
        <fullName evidence="3">CAP5p</fullName>
    </submittedName>
</protein>
<accession>A8NNE0</accession>
<dbReference type="KEGG" id="cci:CC1G_06514"/>
<keyword evidence="4" id="KW-1185">Reference proteome</keyword>
<feature type="signal peptide" evidence="1">
    <location>
        <begin position="1"/>
        <end position="30"/>
    </location>
</feature>
<dbReference type="VEuPathDB" id="FungiDB:CC1G_06514"/>
<reference evidence="3 4" key="1">
    <citation type="journal article" date="2010" name="Proc. Natl. Acad. Sci. U.S.A.">
        <title>Insights into evolution of multicellular fungi from the assembled chromosomes of the mushroom Coprinopsis cinerea (Coprinus cinereus).</title>
        <authorList>
            <person name="Stajich J.E."/>
            <person name="Wilke S.K."/>
            <person name="Ahren D."/>
            <person name="Au C.H."/>
            <person name="Birren B.W."/>
            <person name="Borodovsky M."/>
            <person name="Burns C."/>
            <person name="Canback B."/>
            <person name="Casselton L.A."/>
            <person name="Cheng C.K."/>
            <person name="Deng J."/>
            <person name="Dietrich F.S."/>
            <person name="Fargo D.C."/>
            <person name="Farman M.L."/>
            <person name="Gathman A.C."/>
            <person name="Goldberg J."/>
            <person name="Guigo R."/>
            <person name="Hoegger P.J."/>
            <person name="Hooker J.B."/>
            <person name="Huggins A."/>
            <person name="James T.Y."/>
            <person name="Kamada T."/>
            <person name="Kilaru S."/>
            <person name="Kodira C."/>
            <person name="Kues U."/>
            <person name="Kupfer D."/>
            <person name="Kwan H.S."/>
            <person name="Lomsadze A."/>
            <person name="Li W."/>
            <person name="Lilly W.W."/>
            <person name="Ma L.J."/>
            <person name="Mackey A.J."/>
            <person name="Manning G."/>
            <person name="Martin F."/>
            <person name="Muraguchi H."/>
            <person name="Natvig D.O."/>
            <person name="Palmerini H."/>
            <person name="Ramesh M.A."/>
            <person name="Rehmeyer C.J."/>
            <person name="Roe B.A."/>
            <person name="Shenoy N."/>
            <person name="Stanke M."/>
            <person name="Ter-Hovhannisyan V."/>
            <person name="Tunlid A."/>
            <person name="Velagapudi R."/>
            <person name="Vision T.J."/>
            <person name="Zeng Q."/>
            <person name="Zolan M.E."/>
            <person name="Pukkila P.J."/>
        </authorList>
    </citation>
    <scope>NUCLEOTIDE SEQUENCE [LARGE SCALE GENOMIC DNA]</scope>
    <source>
        <strain evidence="4">Okayama-7 / 130 / ATCC MYA-4618 / FGSC 9003</strain>
    </source>
</reference>
<dbReference type="AlphaFoldDB" id="A8NNE0"/>
<name>A8NNE0_COPC7</name>
<dbReference type="Proteomes" id="UP000001861">
    <property type="component" value="Unassembled WGS sequence"/>
</dbReference>
<dbReference type="OrthoDB" id="541052at2759"/>
<dbReference type="InterPro" id="IPR006598">
    <property type="entry name" value="CAP10"/>
</dbReference>
<dbReference type="RefSeq" id="XP_001835111.2">
    <property type="nucleotide sequence ID" value="XM_001835059.2"/>
</dbReference>
<dbReference type="InterPro" id="IPR051091">
    <property type="entry name" value="O-Glucosyltr/Glycosyltrsf_90"/>
</dbReference>
<dbReference type="InParanoid" id="A8NNE0"/>
<evidence type="ECO:0000313" key="4">
    <source>
        <dbReference type="Proteomes" id="UP000001861"/>
    </source>
</evidence>
<dbReference type="PANTHER" id="PTHR12203">
    <property type="entry name" value="KDEL LYS-ASP-GLU-LEU CONTAINING - RELATED"/>
    <property type="match status" value="1"/>
</dbReference>
<dbReference type="GeneID" id="6011637"/>
<comment type="caution">
    <text evidence="3">The sequence shown here is derived from an EMBL/GenBank/DDBJ whole genome shotgun (WGS) entry which is preliminary data.</text>
</comment>
<dbReference type="HOGENOM" id="CLU_005027_3_2_1"/>
<dbReference type="Pfam" id="PF05686">
    <property type="entry name" value="Glyco_transf_90"/>
    <property type="match status" value="1"/>
</dbReference>
<feature type="chain" id="PRO_5002724719" evidence="1">
    <location>
        <begin position="31"/>
        <end position="628"/>
    </location>
</feature>
<dbReference type="eggNOG" id="KOG2458">
    <property type="taxonomic scope" value="Eukaryota"/>
</dbReference>
<proteinExistence type="predicted"/>
<dbReference type="SMART" id="SM00672">
    <property type="entry name" value="CAP10"/>
    <property type="match status" value="1"/>
</dbReference>
<dbReference type="PANTHER" id="PTHR12203:SF118">
    <property type="entry name" value="BETA-1,2-XYLOSYLTRANSFERASE 1"/>
    <property type="match status" value="1"/>
</dbReference>
<dbReference type="OMA" id="RIDSYTI"/>
<feature type="domain" description="Glycosyl transferase CAP10" evidence="2">
    <location>
        <begin position="331"/>
        <end position="615"/>
    </location>
</feature>
<keyword evidence="1" id="KW-0732">Signal</keyword>
<organism evidence="3 4">
    <name type="scientific">Coprinopsis cinerea (strain Okayama-7 / 130 / ATCC MYA-4618 / FGSC 9003)</name>
    <name type="common">Inky cap fungus</name>
    <name type="synonym">Hormographiella aspergillata</name>
    <dbReference type="NCBI Taxonomy" id="240176"/>
    <lineage>
        <taxon>Eukaryota</taxon>
        <taxon>Fungi</taxon>
        <taxon>Dikarya</taxon>
        <taxon>Basidiomycota</taxon>
        <taxon>Agaricomycotina</taxon>
        <taxon>Agaricomycetes</taxon>
        <taxon>Agaricomycetidae</taxon>
        <taxon>Agaricales</taxon>
        <taxon>Agaricineae</taxon>
        <taxon>Psathyrellaceae</taxon>
        <taxon>Coprinopsis</taxon>
    </lineage>
</organism>
<sequence length="628" mass="72335">MAISSRRMVRSLCALLACVVIVSLLPESLFSTTDHHSQRFVDVIVEQQPKTYRIPVPQIRRKKKVEPAPEPATPVLEKHRFRSDGLLEVNLNGPHPIYELMSRAEKTWKSKLNHASRTLEEAVEEYTRRYNRPPPKGFDHWWDYVVEHNVQLPDEYDQIFNDLEPFWGIEPEDLIAIQQEAETKKDSYTVGKTEDGDVDVLTYAFEEGRYQQLIVGSRGVVSLLREVQDYLPPFRATFSPHDGPNRMSDYNIKKRVLDAAASNQYVRRADLPKISGTGWRFACAPDSLPRRRPPNLDEPPPRPAKKTFIHDHVRTMDPCIHPNHFHQHGQFLSHNMGPLSTTRGRPYLAVGSHAMVPEFAQCSTTLHHNIRYPTPYGWVEDIYPRSDDPPFDDKIDDRLSWRGRNTGIFHSSTTLWQNSQRDFLVGFANELEGSIKLLPPNVTETEPLGGLREMRKSRLNPAVMDIAFAEGPIACSESTCKELEAIYPFRPYQGAKEAGQYKYVIDVDGNGWSGRFKRLMTSNALIFKSTLYPEWYADRIQPWLHYVPIQLDLSDLHDALVFFRGDGNGEGAHEDLARTIAVAGREWSKTFWRKEDLVAYFFRLILEYARLMSKDREAMSFVLSYDED</sequence>
<evidence type="ECO:0000256" key="1">
    <source>
        <dbReference type="SAM" id="SignalP"/>
    </source>
</evidence>
<evidence type="ECO:0000259" key="2">
    <source>
        <dbReference type="SMART" id="SM00672"/>
    </source>
</evidence>
<evidence type="ECO:0000313" key="3">
    <source>
        <dbReference type="EMBL" id="EAU86753.2"/>
    </source>
</evidence>
<gene>
    <name evidence="3" type="ORF">CC1G_06514</name>
</gene>
<dbReference type="EMBL" id="AACS02000012">
    <property type="protein sequence ID" value="EAU86753.2"/>
    <property type="molecule type" value="Genomic_DNA"/>
</dbReference>